<accession>A0A9Q0KWM7</accession>
<evidence type="ECO:0000313" key="1">
    <source>
        <dbReference type="EMBL" id="KAJ4977604.1"/>
    </source>
</evidence>
<organism evidence="1 2">
    <name type="scientific">Protea cynaroides</name>
    <dbReference type="NCBI Taxonomy" id="273540"/>
    <lineage>
        <taxon>Eukaryota</taxon>
        <taxon>Viridiplantae</taxon>
        <taxon>Streptophyta</taxon>
        <taxon>Embryophyta</taxon>
        <taxon>Tracheophyta</taxon>
        <taxon>Spermatophyta</taxon>
        <taxon>Magnoliopsida</taxon>
        <taxon>Proteales</taxon>
        <taxon>Proteaceae</taxon>
        <taxon>Protea</taxon>
    </lineage>
</organism>
<gene>
    <name evidence="1" type="ORF">NE237_008384</name>
</gene>
<evidence type="ECO:0000313" key="2">
    <source>
        <dbReference type="Proteomes" id="UP001141806"/>
    </source>
</evidence>
<dbReference type="AlphaFoldDB" id="A0A9Q0KWM7"/>
<dbReference type="EMBL" id="JAMYWD010000002">
    <property type="protein sequence ID" value="KAJ4977604.1"/>
    <property type="molecule type" value="Genomic_DNA"/>
</dbReference>
<protein>
    <submittedName>
        <fullName evidence="1">Uncharacterized protein</fullName>
    </submittedName>
</protein>
<comment type="caution">
    <text evidence="1">The sequence shown here is derived from an EMBL/GenBank/DDBJ whole genome shotgun (WGS) entry which is preliminary data.</text>
</comment>
<sequence length="101" mass="11305">MTREKLLNRFSPRDLIEKESFELFVVVGDTTDRSPHLVVRTFQHVALGLEMLTCCHCLLKEKGLLPDLSPQVEDIVCSLDQELHGAAATVATILRQKGQTC</sequence>
<dbReference type="Proteomes" id="UP001141806">
    <property type="component" value="Unassembled WGS sequence"/>
</dbReference>
<proteinExistence type="predicted"/>
<reference evidence="1" key="1">
    <citation type="journal article" date="2023" name="Plant J.">
        <title>The genome of the king protea, Protea cynaroides.</title>
        <authorList>
            <person name="Chang J."/>
            <person name="Duong T.A."/>
            <person name="Schoeman C."/>
            <person name="Ma X."/>
            <person name="Roodt D."/>
            <person name="Barker N."/>
            <person name="Li Z."/>
            <person name="Van de Peer Y."/>
            <person name="Mizrachi E."/>
        </authorList>
    </citation>
    <scope>NUCLEOTIDE SEQUENCE</scope>
    <source>
        <tissue evidence="1">Young leaves</tissue>
    </source>
</reference>
<keyword evidence="2" id="KW-1185">Reference proteome</keyword>
<name>A0A9Q0KWM7_9MAGN</name>
<dbReference type="OrthoDB" id="1906957at2759"/>